<protein>
    <submittedName>
        <fullName evidence="1">Uncharacterized protein</fullName>
    </submittedName>
</protein>
<dbReference type="GO" id="GO:0070390">
    <property type="term" value="C:transcription export complex 2"/>
    <property type="evidence" value="ECO:0007669"/>
    <property type="project" value="TreeGrafter"/>
</dbReference>
<accession>A0A642VCK4</accession>
<dbReference type="OrthoDB" id="5404651at2759"/>
<dbReference type="PANTHER" id="PTHR12732:SF8">
    <property type="entry name" value="NUCLEAR MRNA EXPORT PROTEIN THP1"/>
    <property type="match status" value="1"/>
</dbReference>
<dbReference type="GO" id="GO:0003723">
    <property type="term" value="F:RNA binding"/>
    <property type="evidence" value="ECO:0007669"/>
    <property type="project" value="InterPro"/>
</dbReference>
<dbReference type="InterPro" id="IPR036388">
    <property type="entry name" value="WH-like_DNA-bd_sf"/>
</dbReference>
<comment type="caution">
    <text evidence="1">The sequence shown here is derived from an EMBL/GenBank/DDBJ whole genome shotgun (WGS) entry which is preliminary data.</text>
</comment>
<organism evidence="1 2">
    <name type="scientific">Trichomonascus ciferrii</name>
    <dbReference type="NCBI Taxonomy" id="44093"/>
    <lineage>
        <taxon>Eukaryota</taxon>
        <taxon>Fungi</taxon>
        <taxon>Dikarya</taxon>
        <taxon>Ascomycota</taxon>
        <taxon>Saccharomycotina</taxon>
        <taxon>Dipodascomycetes</taxon>
        <taxon>Dipodascales</taxon>
        <taxon>Trichomonascaceae</taxon>
        <taxon>Trichomonascus</taxon>
        <taxon>Trichomonascus ciferrii complex</taxon>
    </lineage>
</organism>
<dbReference type="AlphaFoldDB" id="A0A642VCK4"/>
<dbReference type="GO" id="GO:0006368">
    <property type="term" value="P:transcription elongation by RNA polymerase II"/>
    <property type="evidence" value="ECO:0007669"/>
    <property type="project" value="TreeGrafter"/>
</dbReference>
<evidence type="ECO:0000313" key="1">
    <source>
        <dbReference type="EMBL" id="KAA8916675.1"/>
    </source>
</evidence>
<dbReference type="Proteomes" id="UP000761534">
    <property type="component" value="Unassembled WGS sequence"/>
</dbReference>
<reference evidence="1" key="1">
    <citation type="journal article" date="2019" name="G3 (Bethesda)">
        <title>Genome Assemblies of Two Rare Opportunistic Yeast Pathogens: Diutina rugosa (syn. Candida rugosa) and Trichomonascus ciferrii (syn. Candida ciferrii).</title>
        <authorList>
            <person name="Mixao V."/>
            <person name="Saus E."/>
            <person name="Hansen A.P."/>
            <person name="Lass-Florl C."/>
            <person name="Gabaldon T."/>
        </authorList>
    </citation>
    <scope>NUCLEOTIDE SEQUENCE</scope>
    <source>
        <strain evidence="1">CBS 4856</strain>
    </source>
</reference>
<name>A0A642VCK4_9ASCO</name>
<dbReference type="VEuPathDB" id="FungiDB:TRICI_001173"/>
<dbReference type="GO" id="GO:0000973">
    <property type="term" value="P:post-transcriptional tethering of RNA polymerase II gene DNA at nuclear periphery"/>
    <property type="evidence" value="ECO:0007669"/>
    <property type="project" value="TreeGrafter"/>
</dbReference>
<dbReference type="InterPro" id="IPR045114">
    <property type="entry name" value="Csn12-like"/>
</dbReference>
<gene>
    <name evidence="1" type="ORF">TRICI_001173</name>
</gene>
<dbReference type="EMBL" id="SWFS01000090">
    <property type="protein sequence ID" value="KAA8916675.1"/>
    <property type="molecule type" value="Genomic_DNA"/>
</dbReference>
<proteinExistence type="predicted"/>
<dbReference type="SMART" id="SM00753">
    <property type="entry name" value="PAM"/>
    <property type="match status" value="1"/>
</dbReference>
<dbReference type="GO" id="GO:0016973">
    <property type="term" value="P:poly(A)+ mRNA export from nucleus"/>
    <property type="evidence" value="ECO:0007669"/>
    <property type="project" value="TreeGrafter"/>
</dbReference>
<evidence type="ECO:0000313" key="2">
    <source>
        <dbReference type="Proteomes" id="UP000761534"/>
    </source>
</evidence>
<dbReference type="GO" id="GO:0003690">
    <property type="term" value="F:double-stranded DNA binding"/>
    <property type="evidence" value="ECO:0007669"/>
    <property type="project" value="InterPro"/>
</dbReference>
<keyword evidence="2" id="KW-1185">Reference proteome</keyword>
<sequence>MSVKVWINQIRETTSGAQNEEAAQRLATLFTPNIDDPQVSSLQNDIWDNRVDFETQIEHMGLYDDEWPGFIELCKSYLRFCRDVDPNDLVGSYDLYAQFMTDLQTAFSNTKGAILKVTVVIVAKAVVSLSLLLDNEHNSAHEEMIRTSYASSLLLKLFNSIRGEKIDPALMAETQGTLLTKKSIILFVATLLCRVYFKLGTPSSCANVFSNIHTAKIKFSSYSRADKVEYRYYLGRFYLTKNQLGKAYRHLHWAFDNCLATSSNKRLICQYLIPPAMLLGELPKQQLLQHFGLGQIYGPFVKSLKQCNYTAFMRHLETYPFKQWFLQRGIYALLKSRSMILFHRLALYKLWKCNEKSSTIHLSNYQTSLMISMNGHPDSDALSPQHDQEHQNIESICISLISQGFVMAKIFPRNKALRLRANDPFPMVSKVHKVSSQDSNLLTGHESWMND</sequence>
<dbReference type="PANTHER" id="PTHR12732">
    <property type="entry name" value="UNCHARACTERIZED PROTEASOME COMPONENT REGION PCI-CONTAINING"/>
    <property type="match status" value="1"/>
</dbReference>
<dbReference type="Gene3D" id="1.10.10.10">
    <property type="entry name" value="Winged helix-like DNA-binding domain superfamily/Winged helix DNA-binding domain"/>
    <property type="match status" value="1"/>
</dbReference>